<dbReference type="SUPFAM" id="SSF50447">
    <property type="entry name" value="Translation proteins"/>
    <property type="match status" value="1"/>
</dbReference>
<evidence type="ECO:0000256" key="4">
    <source>
        <dbReference type="ARBA" id="ARBA00022598"/>
    </source>
</evidence>
<dbReference type="Pfam" id="PF02272">
    <property type="entry name" value="DHHA1"/>
    <property type="match status" value="1"/>
</dbReference>
<dbReference type="STRING" id="1122190.GCA_000621105_00808"/>
<dbReference type="PANTHER" id="PTHR11777:SF9">
    <property type="entry name" value="ALANINE--TRNA LIGASE, CYTOPLASMIC"/>
    <property type="match status" value="1"/>
</dbReference>
<dbReference type="RefSeq" id="WP_042803539.1">
    <property type="nucleotide sequence ID" value="NZ_AVSP01000005.1"/>
</dbReference>
<dbReference type="GO" id="GO:0006419">
    <property type="term" value="P:alanyl-tRNA aminoacylation"/>
    <property type="evidence" value="ECO:0007669"/>
    <property type="project" value="UniProtKB-UniRule"/>
</dbReference>
<dbReference type="InterPro" id="IPR018165">
    <property type="entry name" value="Ala-tRNA-synth_IIc_core"/>
</dbReference>
<dbReference type="PROSITE" id="PS50860">
    <property type="entry name" value="AA_TRNA_LIGASE_II_ALA"/>
    <property type="match status" value="1"/>
</dbReference>
<dbReference type="Gene3D" id="3.30.980.10">
    <property type="entry name" value="Threonyl-trna Synthetase, Chain A, domain 2"/>
    <property type="match status" value="1"/>
</dbReference>
<dbReference type="InterPro" id="IPR018164">
    <property type="entry name" value="Ala-tRNA-synth_IIc_N"/>
</dbReference>
<comment type="catalytic activity">
    <reaction evidence="12">
        <text>tRNA(Ala) + L-alanine + ATP = L-alanyl-tRNA(Ala) + AMP + diphosphate</text>
        <dbReference type="Rhea" id="RHEA:12540"/>
        <dbReference type="Rhea" id="RHEA-COMP:9657"/>
        <dbReference type="Rhea" id="RHEA-COMP:9923"/>
        <dbReference type="ChEBI" id="CHEBI:30616"/>
        <dbReference type="ChEBI" id="CHEBI:33019"/>
        <dbReference type="ChEBI" id="CHEBI:57972"/>
        <dbReference type="ChEBI" id="CHEBI:78442"/>
        <dbReference type="ChEBI" id="CHEBI:78497"/>
        <dbReference type="ChEBI" id="CHEBI:456215"/>
        <dbReference type="EC" id="6.1.1.7"/>
    </reaction>
</comment>
<dbReference type="GO" id="GO:0000049">
    <property type="term" value="F:tRNA binding"/>
    <property type="evidence" value="ECO:0007669"/>
    <property type="project" value="UniProtKB-KW"/>
</dbReference>
<dbReference type="InterPro" id="IPR018163">
    <property type="entry name" value="Thr/Ala-tRNA-synth_IIc_edit"/>
</dbReference>
<keyword evidence="3 12" id="KW-0820">tRNA-binding</keyword>
<keyword evidence="6 12" id="KW-0547">Nucleotide-binding</keyword>
<evidence type="ECO:0000313" key="16">
    <source>
        <dbReference type="Proteomes" id="UP000054123"/>
    </source>
</evidence>
<dbReference type="EC" id="6.1.1.7" evidence="12"/>
<keyword evidence="5 12" id="KW-0479">Metal-binding</keyword>
<dbReference type="HAMAP" id="MF_00036_B">
    <property type="entry name" value="Ala_tRNA_synth_B"/>
    <property type="match status" value="1"/>
</dbReference>
<dbReference type="SUPFAM" id="SSF55681">
    <property type="entry name" value="Class II aaRS and biotin synthetases"/>
    <property type="match status" value="1"/>
</dbReference>
<dbReference type="InterPro" id="IPR023033">
    <property type="entry name" value="Ala_tRNA_ligase_euk/bac"/>
</dbReference>
<organism evidence="15 16">
    <name type="scientific">Mannheimia granulomatis</name>
    <dbReference type="NCBI Taxonomy" id="85402"/>
    <lineage>
        <taxon>Bacteria</taxon>
        <taxon>Pseudomonadati</taxon>
        <taxon>Pseudomonadota</taxon>
        <taxon>Gammaproteobacteria</taxon>
        <taxon>Pasteurellales</taxon>
        <taxon>Pasteurellaceae</taxon>
        <taxon>Mannheimia</taxon>
    </lineage>
</organism>
<proteinExistence type="inferred from homology"/>
<dbReference type="GO" id="GO:0005524">
    <property type="term" value="F:ATP binding"/>
    <property type="evidence" value="ECO:0007669"/>
    <property type="project" value="UniProtKB-UniRule"/>
</dbReference>
<keyword evidence="9 12" id="KW-0694">RNA-binding</keyword>
<name>A0A011LWQ5_9PAST</name>
<evidence type="ECO:0000256" key="1">
    <source>
        <dbReference type="ARBA" id="ARBA00004496"/>
    </source>
</evidence>
<feature type="binding site" evidence="12">
    <location>
        <position position="563"/>
    </location>
    <ligand>
        <name>Zn(2+)</name>
        <dbReference type="ChEBI" id="CHEBI:29105"/>
    </ligand>
</feature>
<dbReference type="GO" id="GO:0005829">
    <property type="term" value="C:cytosol"/>
    <property type="evidence" value="ECO:0007669"/>
    <property type="project" value="TreeGrafter"/>
</dbReference>
<dbReference type="OrthoDB" id="9803884at2"/>
<feature type="coiled-coil region" evidence="13">
    <location>
        <begin position="717"/>
        <end position="751"/>
    </location>
</feature>
<keyword evidence="12" id="KW-0963">Cytoplasm</keyword>
<dbReference type="FunFam" id="3.10.310.40:FF:000001">
    <property type="entry name" value="Alanine--tRNA ligase"/>
    <property type="match status" value="1"/>
</dbReference>
<dbReference type="GO" id="GO:0002161">
    <property type="term" value="F:aminoacyl-tRNA deacylase activity"/>
    <property type="evidence" value="ECO:0007669"/>
    <property type="project" value="TreeGrafter"/>
</dbReference>
<comment type="cofactor">
    <cofactor evidence="12">
        <name>Zn(2+)</name>
        <dbReference type="ChEBI" id="CHEBI:29105"/>
    </cofactor>
    <text evidence="12">Binds 1 zinc ion per subunit.</text>
</comment>
<sequence>MKTTSDIRQSFLKFFETKGHTIVPSSSLVPENDPTLLFTNAGMNQFKDVFLGLEKRPYTRATTAQRCVRAGGKHNDLENVGYTARHHTFFEMMGNFSFGDYFKQDAIKFGWEYLTSPQWLGLPKEKLYVTVYETDDEAYEIWNKEVGVPAEHIIRIGDNKGAPYASDNFWAMGDTGPCGPCTEIFYDHGPEHWGGLPGTPEEDGDRYIEVWNIVFMQFNRLADGTMEQLPKPSVDTGMGLERMTAVMQHVNSNYEIDIFQTLIKEVASLLNVTDLDNKSLRVVADHIRACSYLVADGVTPSNEGRGYVLRRIIRRAVRHGNILGAKEAFFYKLVPTLAKVMGQAGEVLTEKQAQIQKTLKAEEEQFARTLERGLALLEDALTKVENKTLSGSVAFKLYDTYGFPLDLTADVCREREITIDEAGFEAEMTAQRERAKASSNFGVDYNNVINVEGQTKFLGYEQTAYNAKILGLFCNGVAVEKIESGDNAVVILDQTPFYAESGGQIGDAGEISSPLGLFQVNDTQKYGQVWGHIGQLNGGVLAVGDVVSALVNVERRHAITLNHSATHLLHAALRQVLGDHVAQKGSLVSEQILRFDISQPEAITKAQLEEVERIVNAKVRENIQVVIEEMDIESAKAKGAMALFGEKYGDVVRVVDIPEFSIELCGGTHIRQTGDIGLFKITSEGAVAAGIRRIEAVTGENAIVWLHNLQQAVQQSAELLKADSNSLAEKIIQLQEKAKRTEKELQQLQSKFAAQAGADLAKQATQVNGVNVVIQRLENVEPKALRTMVDDLKNQLGTAVIVFGSNAEDKVNLIVGVTKDLTHKVNAGELVGAMAQKVGGKGGGRPDMAMAGGSEPQNLPSALTVATEWISTKL</sequence>
<protein>
    <recommendedName>
        <fullName evidence="12">Alanine--tRNA ligase</fullName>
        <ecNumber evidence="12">6.1.1.7</ecNumber>
    </recommendedName>
    <alternativeName>
        <fullName evidence="12">Alanyl-tRNA synthetase</fullName>
        <shortName evidence="12">AlaRS</shortName>
    </alternativeName>
</protein>
<dbReference type="GO" id="GO:0045892">
    <property type="term" value="P:negative regulation of DNA-templated transcription"/>
    <property type="evidence" value="ECO:0007669"/>
    <property type="project" value="TreeGrafter"/>
</dbReference>
<keyword evidence="16" id="KW-1185">Reference proteome</keyword>
<evidence type="ECO:0000256" key="5">
    <source>
        <dbReference type="ARBA" id="ARBA00022723"/>
    </source>
</evidence>
<dbReference type="InterPro" id="IPR003156">
    <property type="entry name" value="DHHA1_dom"/>
</dbReference>
<dbReference type="FunFam" id="2.40.30.130:FF:000001">
    <property type="entry name" value="Alanine--tRNA ligase"/>
    <property type="match status" value="1"/>
</dbReference>
<evidence type="ECO:0000256" key="2">
    <source>
        <dbReference type="ARBA" id="ARBA00008226"/>
    </source>
</evidence>
<dbReference type="SUPFAM" id="SSF101353">
    <property type="entry name" value="Putative anticodon-binding domain of alanyl-tRNA synthetase (AlaRS)"/>
    <property type="match status" value="1"/>
</dbReference>
<evidence type="ECO:0000256" key="13">
    <source>
        <dbReference type="SAM" id="Coils"/>
    </source>
</evidence>
<keyword evidence="7 12" id="KW-0862">Zinc</keyword>
<feature type="domain" description="Alanyl-transfer RNA synthetases family profile" evidence="14">
    <location>
        <begin position="2"/>
        <end position="708"/>
    </location>
</feature>
<feature type="binding site" evidence="12">
    <location>
        <position position="567"/>
    </location>
    <ligand>
        <name>Zn(2+)</name>
        <dbReference type="ChEBI" id="CHEBI:29105"/>
    </ligand>
</feature>
<reference evidence="15 16" key="1">
    <citation type="journal article" date="2014" name="Genome Announc.">
        <title>Genome Sequence of a Presumptive Mannheimia haemolytica Strain with an A1/A6-Cross-Reactive Serotype from a White-Tailed Deer (Odocoileus virginianus).</title>
        <authorList>
            <person name="Lawrence P.K."/>
            <person name="Bey R.F."/>
            <person name="Wiener B."/>
            <person name="Kittichotirat W."/>
            <person name="Bumgarner R.E."/>
        </authorList>
    </citation>
    <scope>NUCLEOTIDE SEQUENCE [LARGE SCALE GENOMIC DNA]</scope>
    <source>
        <strain evidence="15 16">PKL10</strain>
    </source>
</reference>
<gene>
    <name evidence="12" type="primary">alaS</name>
    <name evidence="15" type="ORF">AK33_08565</name>
</gene>
<dbReference type="PATRIC" id="fig|1450449.3.peg.1699"/>
<evidence type="ECO:0000259" key="14">
    <source>
        <dbReference type="PROSITE" id="PS50860"/>
    </source>
</evidence>
<comment type="function">
    <text evidence="12">Catalyzes the attachment of alanine to tRNA(Ala) in a two-step reaction: alanine is first activated by ATP to form Ala-AMP and then transferred to the acceptor end of tRNA(Ala). Also edits incorrectly charged Ser-tRNA(Ala) and Gly-tRNA(Ala) via its editing domain.</text>
</comment>
<evidence type="ECO:0000256" key="10">
    <source>
        <dbReference type="ARBA" id="ARBA00022917"/>
    </source>
</evidence>
<dbReference type="Gene3D" id="6.10.250.550">
    <property type="match status" value="1"/>
</dbReference>
<dbReference type="Gene3D" id="3.30.930.10">
    <property type="entry name" value="Bira Bifunctional Protein, Domain 2"/>
    <property type="match status" value="1"/>
</dbReference>
<dbReference type="AlphaFoldDB" id="A0A011LWQ5"/>
<comment type="caution">
    <text evidence="15">The sequence shown here is derived from an EMBL/GenBank/DDBJ whole genome shotgun (WGS) entry which is preliminary data.</text>
</comment>
<evidence type="ECO:0000256" key="6">
    <source>
        <dbReference type="ARBA" id="ARBA00022741"/>
    </source>
</evidence>
<evidence type="ECO:0000256" key="12">
    <source>
        <dbReference type="HAMAP-Rule" id="MF_00036"/>
    </source>
</evidence>
<dbReference type="CDD" id="cd00673">
    <property type="entry name" value="AlaRS_core"/>
    <property type="match status" value="1"/>
</dbReference>
<dbReference type="GO" id="GO:0004813">
    <property type="term" value="F:alanine-tRNA ligase activity"/>
    <property type="evidence" value="ECO:0007669"/>
    <property type="project" value="UniProtKB-UniRule"/>
</dbReference>
<comment type="domain">
    <text evidence="12">Consists of three domains; the N-terminal catalytic domain, the editing domain and the C-terminal C-Ala domain. The editing domain removes incorrectly charged amino acids, while the C-Ala domain, along with tRNA(Ala), serves as a bridge to cooperatively bring together the editing and aminoacylation centers thus stimulating deacylation of misacylated tRNAs.</text>
</comment>
<accession>A0A011LWQ5</accession>
<dbReference type="InterPro" id="IPR018162">
    <property type="entry name" value="Ala-tRNA-ligase_IIc_anticod-bd"/>
</dbReference>
<dbReference type="InterPro" id="IPR045864">
    <property type="entry name" value="aa-tRNA-synth_II/BPL/LPL"/>
</dbReference>
<comment type="similarity">
    <text evidence="2 12">Belongs to the class-II aminoacyl-tRNA synthetase family.</text>
</comment>
<dbReference type="PRINTS" id="PR00980">
    <property type="entry name" value="TRNASYNTHALA"/>
</dbReference>
<dbReference type="FunFam" id="3.30.980.10:FF:000004">
    <property type="entry name" value="Alanine--tRNA ligase, cytoplasmic"/>
    <property type="match status" value="1"/>
</dbReference>
<keyword evidence="11 12" id="KW-0030">Aminoacyl-tRNA synthetase</keyword>
<dbReference type="SMART" id="SM00863">
    <property type="entry name" value="tRNA_SAD"/>
    <property type="match status" value="1"/>
</dbReference>
<dbReference type="InterPro" id="IPR050058">
    <property type="entry name" value="Ala-tRNA_ligase"/>
</dbReference>
<evidence type="ECO:0000256" key="7">
    <source>
        <dbReference type="ARBA" id="ARBA00022833"/>
    </source>
</evidence>
<comment type="subcellular location">
    <subcellularLocation>
        <location evidence="1 12">Cytoplasm</location>
    </subcellularLocation>
</comment>
<dbReference type="Gene3D" id="2.40.30.130">
    <property type="match status" value="1"/>
</dbReference>
<keyword evidence="8 12" id="KW-0067">ATP-binding</keyword>
<dbReference type="NCBIfam" id="TIGR00344">
    <property type="entry name" value="alaS"/>
    <property type="match status" value="1"/>
</dbReference>
<dbReference type="InterPro" id="IPR002318">
    <property type="entry name" value="Ala-tRNA-lgiase_IIc"/>
</dbReference>
<dbReference type="InterPro" id="IPR012947">
    <property type="entry name" value="tRNA_SAD"/>
</dbReference>
<dbReference type="Gene3D" id="3.30.54.20">
    <property type="match status" value="1"/>
</dbReference>
<dbReference type="Proteomes" id="UP000054123">
    <property type="component" value="Unassembled WGS sequence"/>
</dbReference>
<keyword evidence="13" id="KW-0175">Coiled coil</keyword>
<evidence type="ECO:0000256" key="8">
    <source>
        <dbReference type="ARBA" id="ARBA00022840"/>
    </source>
</evidence>
<dbReference type="EMBL" id="JANJ01000006">
    <property type="protein sequence ID" value="EXI61638.1"/>
    <property type="molecule type" value="Genomic_DNA"/>
</dbReference>
<dbReference type="PANTHER" id="PTHR11777">
    <property type="entry name" value="ALANYL-TRNA SYNTHETASE"/>
    <property type="match status" value="1"/>
</dbReference>
<dbReference type="FunFam" id="3.30.930.10:FF:000004">
    <property type="entry name" value="Alanine--tRNA ligase"/>
    <property type="match status" value="1"/>
</dbReference>
<feature type="binding site" evidence="12">
    <location>
        <position position="669"/>
    </location>
    <ligand>
        <name>Zn(2+)</name>
        <dbReference type="ChEBI" id="CHEBI:29105"/>
    </ligand>
</feature>
<dbReference type="Pfam" id="PF07973">
    <property type="entry name" value="tRNA_SAD"/>
    <property type="match status" value="1"/>
</dbReference>
<evidence type="ECO:0000256" key="11">
    <source>
        <dbReference type="ARBA" id="ARBA00023146"/>
    </source>
</evidence>
<dbReference type="FunFam" id="3.30.54.20:FF:000001">
    <property type="entry name" value="Alanine--tRNA ligase"/>
    <property type="match status" value="1"/>
</dbReference>
<keyword evidence="10 12" id="KW-0648">Protein biosynthesis</keyword>
<evidence type="ECO:0000256" key="3">
    <source>
        <dbReference type="ARBA" id="ARBA00022555"/>
    </source>
</evidence>
<keyword evidence="4 12" id="KW-0436">Ligase</keyword>
<dbReference type="GO" id="GO:0008270">
    <property type="term" value="F:zinc ion binding"/>
    <property type="evidence" value="ECO:0007669"/>
    <property type="project" value="UniProtKB-UniRule"/>
</dbReference>
<dbReference type="Pfam" id="PF01411">
    <property type="entry name" value="tRNA-synt_2c"/>
    <property type="match status" value="1"/>
</dbReference>
<evidence type="ECO:0000313" key="15">
    <source>
        <dbReference type="EMBL" id="EXI61638.1"/>
    </source>
</evidence>
<evidence type="ECO:0000256" key="9">
    <source>
        <dbReference type="ARBA" id="ARBA00022884"/>
    </source>
</evidence>
<dbReference type="SUPFAM" id="SSF55186">
    <property type="entry name" value="ThrRS/AlaRS common domain"/>
    <property type="match status" value="1"/>
</dbReference>
<feature type="binding site" evidence="12">
    <location>
        <position position="665"/>
    </location>
    <ligand>
        <name>Zn(2+)</name>
        <dbReference type="ChEBI" id="CHEBI:29105"/>
    </ligand>
</feature>
<dbReference type="InterPro" id="IPR009000">
    <property type="entry name" value="Transl_B-barrel_sf"/>
</dbReference>
<dbReference type="Gene3D" id="3.10.310.40">
    <property type="match status" value="1"/>
</dbReference>